<feature type="non-terminal residue" evidence="2">
    <location>
        <position position="228"/>
    </location>
</feature>
<sequence>VHVNGRVQPGEEVVIVTDPTMQRYADAVSAVAQEAGASVTVCVIPIRDQDGQEPPPPVARAMAEAAVIFSPVRVSITHTRAMRTALEAGARVCMMTAYTDAIMTSSALLDTDFDAQADVCRRLGAAFTDGESVRLTSPRGTDLCFGIEGRVANVLTNIPEPGELGPIPDIEVNVVPVTGSAEGTIIADASVPYLGIGILEEPVVCTVREGYIVEMTGGDQADFLREHL</sequence>
<dbReference type="AlphaFoldDB" id="A0A381XEU2"/>
<proteinExistence type="predicted"/>
<organism evidence="2">
    <name type="scientific">marine metagenome</name>
    <dbReference type="NCBI Taxonomy" id="408172"/>
    <lineage>
        <taxon>unclassified sequences</taxon>
        <taxon>metagenomes</taxon>
        <taxon>ecological metagenomes</taxon>
    </lineage>
</organism>
<feature type="non-terminal residue" evidence="2">
    <location>
        <position position="1"/>
    </location>
</feature>
<dbReference type="Pfam" id="PF26233">
    <property type="entry name" value="NicX"/>
    <property type="match status" value="1"/>
</dbReference>
<evidence type="ECO:0000256" key="1">
    <source>
        <dbReference type="ARBA" id="ARBA00022723"/>
    </source>
</evidence>
<gene>
    <name evidence="2" type="ORF">METZ01_LOCUS115627</name>
</gene>
<protein>
    <recommendedName>
        <fullName evidence="3">Leucyl aminopeptidase</fullName>
    </recommendedName>
</protein>
<accession>A0A381XEU2</accession>
<reference evidence="2" key="1">
    <citation type="submission" date="2018-05" db="EMBL/GenBank/DDBJ databases">
        <authorList>
            <person name="Lanie J.A."/>
            <person name="Ng W.-L."/>
            <person name="Kazmierczak K.M."/>
            <person name="Andrzejewski T.M."/>
            <person name="Davidsen T.M."/>
            <person name="Wayne K.J."/>
            <person name="Tettelin H."/>
            <person name="Glass J.I."/>
            <person name="Rusch D."/>
            <person name="Podicherti R."/>
            <person name="Tsui H.-C.T."/>
            <person name="Winkler M.E."/>
        </authorList>
    </citation>
    <scope>NUCLEOTIDE SEQUENCE</scope>
</reference>
<dbReference type="SUPFAM" id="SSF144052">
    <property type="entry name" value="Thermophilic metalloprotease-like"/>
    <property type="match status" value="1"/>
</dbReference>
<name>A0A381XEU2_9ZZZZ</name>
<dbReference type="InterPro" id="IPR058739">
    <property type="entry name" value="NicX"/>
</dbReference>
<dbReference type="InterPro" id="IPR052170">
    <property type="entry name" value="M29_Exopeptidase"/>
</dbReference>
<evidence type="ECO:0000313" key="2">
    <source>
        <dbReference type="EMBL" id="SVA62773.1"/>
    </source>
</evidence>
<keyword evidence="1" id="KW-0479">Metal-binding</keyword>
<dbReference type="GO" id="GO:0046872">
    <property type="term" value="F:metal ion binding"/>
    <property type="evidence" value="ECO:0007669"/>
    <property type="project" value="UniProtKB-KW"/>
</dbReference>
<dbReference type="EMBL" id="UINC01014776">
    <property type="protein sequence ID" value="SVA62773.1"/>
    <property type="molecule type" value="Genomic_DNA"/>
</dbReference>
<evidence type="ECO:0008006" key="3">
    <source>
        <dbReference type="Google" id="ProtNLM"/>
    </source>
</evidence>
<dbReference type="PANTHER" id="PTHR34448:SF1">
    <property type="entry name" value="BLL6088 PROTEIN"/>
    <property type="match status" value="1"/>
</dbReference>
<dbReference type="PANTHER" id="PTHR34448">
    <property type="entry name" value="AMINOPEPTIDASE"/>
    <property type="match status" value="1"/>
</dbReference>